<reference evidence="2" key="1">
    <citation type="submission" date="2019-04" db="EMBL/GenBank/DDBJ databases">
        <title>Friends and foes A comparative genomics studyof 23 Aspergillus species from section Flavi.</title>
        <authorList>
            <consortium name="DOE Joint Genome Institute"/>
            <person name="Kjaerbolling I."/>
            <person name="Vesth T."/>
            <person name="Frisvad J.C."/>
            <person name="Nybo J.L."/>
            <person name="Theobald S."/>
            <person name="Kildgaard S."/>
            <person name="Isbrandt T."/>
            <person name="Kuo A."/>
            <person name="Sato A."/>
            <person name="Lyhne E.K."/>
            <person name="Kogle M.E."/>
            <person name="Wiebenga A."/>
            <person name="Kun R.S."/>
            <person name="Lubbers R.J."/>
            <person name="Makela M.R."/>
            <person name="Barry K."/>
            <person name="Chovatia M."/>
            <person name="Clum A."/>
            <person name="Daum C."/>
            <person name="Haridas S."/>
            <person name="He G."/>
            <person name="LaButti K."/>
            <person name="Lipzen A."/>
            <person name="Mondo S."/>
            <person name="Riley R."/>
            <person name="Salamov A."/>
            <person name="Simmons B.A."/>
            <person name="Magnuson J.K."/>
            <person name="Henrissat B."/>
            <person name="Mortensen U.H."/>
            <person name="Larsen T.O."/>
            <person name="Devries R.P."/>
            <person name="Grigoriev I.V."/>
            <person name="Machida M."/>
            <person name="Baker S.E."/>
            <person name="Andersen M.R."/>
        </authorList>
    </citation>
    <scope>NUCLEOTIDE SEQUENCE [LARGE SCALE GENOMIC DNA]</scope>
    <source>
        <strain evidence="2">IBT 14317</strain>
    </source>
</reference>
<keyword evidence="1" id="KW-0472">Membrane</keyword>
<gene>
    <name evidence="2" type="ORF">BDV23DRAFT_180339</name>
</gene>
<name>A0A5N7CI66_PETAA</name>
<dbReference type="PANTHER" id="PTHR35179">
    <property type="entry name" value="PROTEIN CBG02620"/>
    <property type="match status" value="1"/>
</dbReference>
<keyword evidence="1" id="KW-1133">Transmembrane helix</keyword>
<protein>
    <submittedName>
        <fullName evidence="2">Uncharacterized protein</fullName>
    </submittedName>
</protein>
<dbReference type="AlphaFoldDB" id="A0A5N7CI66"/>
<dbReference type="Proteomes" id="UP000326877">
    <property type="component" value="Unassembled WGS sequence"/>
</dbReference>
<evidence type="ECO:0000313" key="2">
    <source>
        <dbReference type="EMBL" id="KAE8393890.1"/>
    </source>
</evidence>
<feature type="transmembrane region" description="Helical" evidence="1">
    <location>
        <begin position="12"/>
        <end position="30"/>
    </location>
</feature>
<proteinExistence type="predicted"/>
<feature type="transmembrane region" description="Helical" evidence="1">
    <location>
        <begin position="154"/>
        <end position="172"/>
    </location>
</feature>
<dbReference type="PANTHER" id="PTHR35179:SF1">
    <property type="entry name" value="INTEGRAL MEMBRANE PROTEIN"/>
    <property type="match status" value="1"/>
</dbReference>
<accession>A0A5N7CI66</accession>
<evidence type="ECO:0000256" key="1">
    <source>
        <dbReference type="SAM" id="Phobius"/>
    </source>
</evidence>
<dbReference type="OrthoDB" id="3205825at2759"/>
<feature type="transmembrane region" description="Helical" evidence="1">
    <location>
        <begin position="193"/>
        <end position="214"/>
    </location>
</feature>
<sequence length="313" mass="35441">MAATANDFKLAGVAAGFTLGFGFLTVWNAIKLTRAHPTPYKSPFFIIVWGEIFVNLAIGIIGWLFLERVIPAGIPVFFTILFLWAFEIHFLMQILVNRVKIVAPKKSRVLAVRWWTAGIITLINIAVFCIWIPAHLDPPPSQMYVTVNKYWDRISKILILLVDAALNIWFTQNVKRRLIKQHGLSKYVSLFQFNARLIVLSVCLDGLLIGLMSLPNPLVYIQFHPVVYMAKLNIELSLSELLKDTARFPVVGNAVLTSNRGAPQFWCSVLPTDGYALQDRKHTGSETQMPHMDYQPYTEGRILKTTDVQVVVE</sequence>
<feature type="transmembrane region" description="Helical" evidence="1">
    <location>
        <begin position="42"/>
        <end position="66"/>
    </location>
</feature>
<feature type="transmembrane region" description="Helical" evidence="1">
    <location>
        <begin position="72"/>
        <end position="91"/>
    </location>
</feature>
<feature type="transmembrane region" description="Helical" evidence="1">
    <location>
        <begin position="112"/>
        <end position="134"/>
    </location>
</feature>
<organism evidence="2">
    <name type="scientific">Petromyces alliaceus</name>
    <name type="common">Aspergillus alliaceus</name>
    <dbReference type="NCBI Taxonomy" id="209559"/>
    <lineage>
        <taxon>Eukaryota</taxon>
        <taxon>Fungi</taxon>
        <taxon>Dikarya</taxon>
        <taxon>Ascomycota</taxon>
        <taxon>Pezizomycotina</taxon>
        <taxon>Eurotiomycetes</taxon>
        <taxon>Eurotiomycetidae</taxon>
        <taxon>Eurotiales</taxon>
        <taxon>Aspergillaceae</taxon>
        <taxon>Aspergillus</taxon>
        <taxon>Aspergillus subgen. Circumdati</taxon>
    </lineage>
</organism>
<dbReference type="EMBL" id="ML735227">
    <property type="protein sequence ID" value="KAE8393890.1"/>
    <property type="molecule type" value="Genomic_DNA"/>
</dbReference>
<keyword evidence="1" id="KW-0812">Transmembrane</keyword>